<evidence type="ECO:0008006" key="5">
    <source>
        <dbReference type="Google" id="ProtNLM"/>
    </source>
</evidence>
<dbReference type="AlphaFoldDB" id="A0A1N6SVA2"/>
<keyword evidence="2" id="KW-0472">Membrane</keyword>
<dbReference type="Gene3D" id="1.10.287.70">
    <property type="match status" value="1"/>
</dbReference>
<keyword evidence="2" id="KW-0812">Transmembrane</keyword>
<organism evidence="3 4">
    <name type="scientific">Alkalispirochaeta americana</name>
    <dbReference type="NCBI Taxonomy" id="159291"/>
    <lineage>
        <taxon>Bacteria</taxon>
        <taxon>Pseudomonadati</taxon>
        <taxon>Spirochaetota</taxon>
        <taxon>Spirochaetia</taxon>
        <taxon>Spirochaetales</taxon>
        <taxon>Spirochaetaceae</taxon>
        <taxon>Alkalispirochaeta</taxon>
    </lineage>
</organism>
<accession>A0A1N6SVA2</accession>
<feature type="transmembrane region" description="Helical" evidence="2">
    <location>
        <begin position="120"/>
        <end position="138"/>
    </location>
</feature>
<sequence>MNLEARYEEIRKNFEDLEIHQQAQHNISLLEFAFILCSILVMIPYELALTAQPMLVFGTLNLFFDLVFLVLLVRFISWKKEGRLTLFTAVTDSLAALPGMLALIFLVVSLLASLTGSADFVVADFLAAGGLSVGIIRSTKLLRALRLTRLFRLLRNIKMLRFIALKSDSSSCEATVGWLGFFVLAILILLSATTTVWGPLGYIQDSSERARERLQADLEARDPADSSDVLRILGEHSREEDWIYLQRGDRRNYGQNYRDLSESEAETSLSRRYNGLNSYVVSAGDWEILMKKGLQFHAQRRHNVLWVTGIIVSVTLFSMISTSLIGRTYTDYLNDYRKAILDSYKGIESLFEVDPGQLCRNDRDSFAYAIGLYTRDFLTLVRDYRKLSESLDEKDQEIRDLNEVIGGLEADLEPVDADLQACVEVLQKLCRKNPGLAGKINSRRTFRTFSLG</sequence>
<feature type="transmembrane region" description="Helical" evidence="2">
    <location>
        <begin position="304"/>
        <end position="325"/>
    </location>
</feature>
<dbReference type="STRING" id="159291.SAMN05920897_10917"/>
<protein>
    <recommendedName>
        <fullName evidence="5">Ion transport domain-containing protein</fullName>
    </recommendedName>
</protein>
<dbReference type="Proteomes" id="UP000186400">
    <property type="component" value="Unassembled WGS sequence"/>
</dbReference>
<feature type="transmembrane region" description="Helical" evidence="2">
    <location>
        <begin position="29"/>
        <end position="48"/>
    </location>
</feature>
<feature type="transmembrane region" description="Helical" evidence="2">
    <location>
        <begin position="94"/>
        <end position="114"/>
    </location>
</feature>
<evidence type="ECO:0000313" key="4">
    <source>
        <dbReference type="Proteomes" id="UP000186400"/>
    </source>
</evidence>
<evidence type="ECO:0000256" key="1">
    <source>
        <dbReference type="SAM" id="Coils"/>
    </source>
</evidence>
<feature type="transmembrane region" description="Helical" evidence="2">
    <location>
        <begin position="54"/>
        <end position="73"/>
    </location>
</feature>
<keyword evidence="2" id="KW-1133">Transmembrane helix</keyword>
<evidence type="ECO:0000313" key="3">
    <source>
        <dbReference type="EMBL" id="SIQ45048.1"/>
    </source>
</evidence>
<keyword evidence="1" id="KW-0175">Coiled coil</keyword>
<feature type="coiled-coil region" evidence="1">
    <location>
        <begin position="384"/>
        <end position="411"/>
    </location>
</feature>
<dbReference type="RefSeq" id="WP_076488739.1">
    <property type="nucleotide sequence ID" value="NZ_FTMS01000009.1"/>
</dbReference>
<gene>
    <name evidence="3" type="ORF">SAMN05920897_10917</name>
</gene>
<feature type="transmembrane region" description="Helical" evidence="2">
    <location>
        <begin position="179"/>
        <end position="203"/>
    </location>
</feature>
<dbReference type="EMBL" id="FTMS01000009">
    <property type="protein sequence ID" value="SIQ45048.1"/>
    <property type="molecule type" value="Genomic_DNA"/>
</dbReference>
<name>A0A1N6SVA2_9SPIO</name>
<evidence type="ECO:0000256" key="2">
    <source>
        <dbReference type="SAM" id="Phobius"/>
    </source>
</evidence>
<reference evidence="3 4" key="1">
    <citation type="submission" date="2017-01" db="EMBL/GenBank/DDBJ databases">
        <authorList>
            <person name="Mah S.A."/>
            <person name="Swanson W.J."/>
            <person name="Moy G.W."/>
            <person name="Vacquier V.D."/>
        </authorList>
    </citation>
    <scope>NUCLEOTIDE SEQUENCE [LARGE SCALE GENOMIC DNA]</scope>
    <source>
        <strain evidence="3 4">ASpG1</strain>
    </source>
</reference>
<keyword evidence="4" id="KW-1185">Reference proteome</keyword>
<proteinExistence type="predicted"/>